<accession>A0A0B0PZ28</accession>
<keyword evidence="3" id="KW-1185">Reference proteome</keyword>
<dbReference type="Proteomes" id="UP000032142">
    <property type="component" value="Unassembled WGS sequence"/>
</dbReference>
<protein>
    <submittedName>
        <fullName evidence="2">Uncharacterized protein</fullName>
    </submittedName>
</protein>
<keyword evidence="1" id="KW-0812">Transmembrane</keyword>
<evidence type="ECO:0000313" key="2">
    <source>
        <dbReference type="EMBL" id="KHG29754.1"/>
    </source>
</evidence>
<name>A0A0B0PZ28_GOSAR</name>
<dbReference type="AlphaFoldDB" id="A0A0B0PZ28"/>
<reference evidence="3" key="1">
    <citation type="submission" date="2014-09" db="EMBL/GenBank/DDBJ databases">
        <authorList>
            <person name="Mudge J."/>
            <person name="Ramaraj T."/>
            <person name="Lindquist I.E."/>
            <person name="Bharti A.K."/>
            <person name="Sundararajan A."/>
            <person name="Cameron C.T."/>
            <person name="Woodward J.E."/>
            <person name="May G.D."/>
            <person name="Brubaker C."/>
            <person name="Broadhvest J."/>
            <person name="Wilkins T.A."/>
        </authorList>
    </citation>
    <scope>NUCLEOTIDE SEQUENCE</scope>
    <source>
        <strain evidence="3">cv. AKA8401</strain>
    </source>
</reference>
<feature type="transmembrane region" description="Helical" evidence="1">
    <location>
        <begin position="6"/>
        <end position="25"/>
    </location>
</feature>
<keyword evidence="1" id="KW-0472">Membrane</keyword>
<evidence type="ECO:0000313" key="3">
    <source>
        <dbReference type="Proteomes" id="UP000032142"/>
    </source>
</evidence>
<evidence type="ECO:0000256" key="1">
    <source>
        <dbReference type="SAM" id="Phobius"/>
    </source>
</evidence>
<organism evidence="2 3">
    <name type="scientific">Gossypium arboreum</name>
    <name type="common">Tree cotton</name>
    <name type="synonym">Gossypium nanking</name>
    <dbReference type="NCBI Taxonomy" id="29729"/>
    <lineage>
        <taxon>Eukaryota</taxon>
        <taxon>Viridiplantae</taxon>
        <taxon>Streptophyta</taxon>
        <taxon>Embryophyta</taxon>
        <taxon>Tracheophyta</taxon>
        <taxon>Spermatophyta</taxon>
        <taxon>Magnoliopsida</taxon>
        <taxon>eudicotyledons</taxon>
        <taxon>Gunneridae</taxon>
        <taxon>Pentapetalae</taxon>
        <taxon>rosids</taxon>
        <taxon>malvids</taxon>
        <taxon>Malvales</taxon>
        <taxon>Malvaceae</taxon>
        <taxon>Malvoideae</taxon>
        <taxon>Gossypium</taxon>
    </lineage>
</organism>
<sequence>MSYLIYLMLLLLVYVLANFLIFECAER</sequence>
<dbReference type="EMBL" id="KN451751">
    <property type="protein sequence ID" value="KHG29754.1"/>
    <property type="molecule type" value="Genomic_DNA"/>
</dbReference>
<gene>
    <name evidence="2" type="ORF">F383_15558</name>
</gene>
<proteinExistence type="predicted"/>
<keyword evidence="1" id="KW-1133">Transmembrane helix</keyword>